<dbReference type="SMART" id="SM01162">
    <property type="entry name" value="DUF1771"/>
    <property type="match status" value="1"/>
</dbReference>
<dbReference type="PANTHER" id="PTHR46535:SF1">
    <property type="entry name" value="NEDD4-BINDING PROTEIN 2"/>
    <property type="match status" value="1"/>
</dbReference>
<comment type="caution">
    <text evidence="4">The sequence shown here is derived from an EMBL/GenBank/DDBJ whole genome shotgun (WGS) entry which is preliminary data.</text>
</comment>
<dbReference type="SUPFAM" id="SSF160443">
    <property type="entry name" value="SMR domain-like"/>
    <property type="match status" value="1"/>
</dbReference>
<feature type="compositionally biased region" description="Polar residues" evidence="1">
    <location>
        <begin position="57"/>
        <end position="70"/>
    </location>
</feature>
<evidence type="ECO:0000259" key="3">
    <source>
        <dbReference type="PROSITE" id="PS51140"/>
    </source>
</evidence>
<evidence type="ECO:0000313" key="5">
    <source>
        <dbReference type="Proteomes" id="UP000223968"/>
    </source>
</evidence>
<evidence type="ECO:0000259" key="2">
    <source>
        <dbReference type="PROSITE" id="PS50828"/>
    </source>
</evidence>
<evidence type="ECO:0008006" key="6">
    <source>
        <dbReference type="Google" id="ProtNLM"/>
    </source>
</evidence>
<dbReference type="GO" id="GO:0004519">
    <property type="term" value="F:endonuclease activity"/>
    <property type="evidence" value="ECO:0007669"/>
    <property type="project" value="TreeGrafter"/>
</dbReference>
<reference evidence="4 5" key="1">
    <citation type="submission" date="2017-10" db="EMBL/GenBank/DDBJ databases">
        <title>Comparative genomics in systemic dimorphic fungi from Ajellomycetaceae.</title>
        <authorList>
            <person name="Munoz J.F."/>
            <person name="Mcewen J.G."/>
            <person name="Clay O.K."/>
            <person name="Cuomo C.A."/>
        </authorList>
    </citation>
    <scope>NUCLEOTIDE SEQUENCE [LARGE SCALE GENOMIC DNA]</scope>
    <source>
        <strain evidence="4 5">UAMH5409</strain>
    </source>
</reference>
<dbReference type="InterPro" id="IPR036063">
    <property type="entry name" value="Smr_dom_sf"/>
</dbReference>
<dbReference type="SUPFAM" id="SSF46934">
    <property type="entry name" value="UBA-like"/>
    <property type="match status" value="1"/>
</dbReference>
<dbReference type="InterPro" id="IPR058864">
    <property type="entry name" value="UBA_10"/>
</dbReference>
<feature type="domain" description="CUE" evidence="3">
    <location>
        <begin position="144"/>
        <end position="187"/>
    </location>
</feature>
<dbReference type="Gene3D" id="1.10.8.10">
    <property type="entry name" value="DNA helicase RuvA subunit, C-terminal domain"/>
    <property type="match status" value="1"/>
</dbReference>
<dbReference type="Gene3D" id="3.30.1370.110">
    <property type="match status" value="1"/>
</dbReference>
<sequence length="553" mass="60579">MDDSVESLLKGLEDQYCPPLDPALFAAIAYDYDLLDKSSLQQLRDTLDALKISAVEQENTPFDPSGTSGQDLAGDQDEFSSELDGSHPTLNSLTSNITSLESDFSSINLERDEKQKHKQLGRECNGHDVEASPDRVLKTITGLTLEAKTTYLMEMFPSIDHFTIVHTLRKCKEDVHRSMDLLLNLAFFEDQNADDQENKVLIPKGIEGFQGDISARGRKKAKNKRAKKQEILRTSSASALEQRDVNTVENKWDNSKKDVEFICSRTYLSPKAVTSAYHLNGASLPTTLHFLASGEADKHAKEMMDGPVTIAQIAELQQEFGTVGPEKLAGLLRLARNSTSAASELATVMITVKPPPPATEIVQIKPAPVDLDETPAQRTSSWTRQTPRDYSTTRAMANSHLLAGHSAFNKASAAYRRGKSDHLMGGAAGYYSSVGREHMERAKKEAAAAAEALVESQSSSKLLDLHGVSVQHAVGIAKRKVEVWWDSLGDTKYAPGGWGPAQEGYRIITGLGRHSKNGTARLGPAVARSLANEGWKIEVGEGYLTVYGKVRRR</sequence>
<dbReference type="SMART" id="SM00463">
    <property type="entry name" value="SMR"/>
    <property type="match status" value="1"/>
</dbReference>
<dbReference type="OrthoDB" id="443981at2759"/>
<evidence type="ECO:0000313" key="4">
    <source>
        <dbReference type="EMBL" id="PGH11051.1"/>
    </source>
</evidence>
<dbReference type="InterPro" id="IPR052772">
    <property type="entry name" value="Endo/PolyKinase_Domain-Protein"/>
</dbReference>
<dbReference type="Proteomes" id="UP000223968">
    <property type="component" value="Unassembled WGS sequence"/>
</dbReference>
<dbReference type="CDD" id="cd14279">
    <property type="entry name" value="CUE"/>
    <property type="match status" value="1"/>
</dbReference>
<dbReference type="InterPro" id="IPR002625">
    <property type="entry name" value="Smr_dom"/>
</dbReference>
<dbReference type="InterPro" id="IPR013899">
    <property type="entry name" value="DUF1771"/>
</dbReference>
<name>A0A2B7XQK6_9EURO</name>
<proteinExistence type="predicted"/>
<dbReference type="Pfam" id="PF08590">
    <property type="entry name" value="DUF1771"/>
    <property type="match status" value="1"/>
</dbReference>
<dbReference type="PANTHER" id="PTHR46535">
    <property type="entry name" value="NEDD4-BINDING PROTEIN 2"/>
    <property type="match status" value="1"/>
</dbReference>
<evidence type="ECO:0000256" key="1">
    <source>
        <dbReference type="SAM" id="MobiDB-lite"/>
    </source>
</evidence>
<dbReference type="GO" id="GO:0005634">
    <property type="term" value="C:nucleus"/>
    <property type="evidence" value="ECO:0007669"/>
    <property type="project" value="TreeGrafter"/>
</dbReference>
<keyword evidence="5" id="KW-1185">Reference proteome</keyword>
<organism evidence="4 5">
    <name type="scientific">Helicocarpus griseus UAMH5409</name>
    <dbReference type="NCBI Taxonomy" id="1447875"/>
    <lineage>
        <taxon>Eukaryota</taxon>
        <taxon>Fungi</taxon>
        <taxon>Dikarya</taxon>
        <taxon>Ascomycota</taxon>
        <taxon>Pezizomycotina</taxon>
        <taxon>Eurotiomycetes</taxon>
        <taxon>Eurotiomycetidae</taxon>
        <taxon>Onygenales</taxon>
        <taxon>Ajellomycetaceae</taxon>
        <taxon>Helicocarpus</taxon>
    </lineage>
</organism>
<dbReference type="PROSITE" id="PS50828">
    <property type="entry name" value="SMR"/>
    <property type="match status" value="1"/>
</dbReference>
<dbReference type="GO" id="GO:0043130">
    <property type="term" value="F:ubiquitin binding"/>
    <property type="evidence" value="ECO:0007669"/>
    <property type="project" value="InterPro"/>
</dbReference>
<dbReference type="InterPro" id="IPR003892">
    <property type="entry name" value="CUE"/>
</dbReference>
<dbReference type="Pfam" id="PF26286">
    <property type="entry name" value="UBA_10"/>
    <property type="match status" value="1"/>
</dbReference>
<dbReference type="STRING" id="1447875.A0A2B7XQK6"/>
<feature type="region of interest" description="Disordered" evidence="1">
    <location>
        <begin position="57"/>
        <end position="94"/>
    </location>
</feature>
<gene>
    <name evidence="4" type="ORF">AJ79_05093</name>
</gene>
<accession>A0A2B7XQK6</accession>
<dbReference type="EMBL" id="PDNB01000078">
    <property type="protein sequence ID" value="PGH11051.1"/>
    <property type="molecule type" value="Genomic_DNA"/>
</dbReference>
<dbReference type="InterPro" id="IPR009060">
    <property type="entry name" value="UBA-like_sf"/>
</dbReference>
<dbReference type="PROSITE" id="PS51140">
    <property type="entry name" value="CUE"/>
    <property type="match status" value="1"/>
</dbReference>
<dbReference type="AlphaFoldDB" id="A0A2B7XQK6"/>
<feature type="domain" description="Smr" evidence="2">
    <location>
        <begin position="463"/>
        <end position="553"/>
    </location>
</feature>
<protein>
    <recommendedName>
        <fullName evidence="6">Smr domain-containing protein</fullName>
    </recommendedName>
</protein>